<proteinExistence type="inferred from homology"/>
<keyword evidence="4 8" id="KW-0732">Signal</keyword>
<keyword evidence="3" id="KW-0964">Secreted</keyword>
<reference evidence="9 10" key="1">
    <citation type="submission" date="2019-05" db="EMBL/GenBank/DDBJ databases">
        <title>Mikania micrantha, genome provides insights into the molecular mechanism of rapid growth.</title>
        <authorList>
            <person name="Liu B."/>
        </authorList>
    </citation>
    <scope>NUCLEOTIDE SEQUENCE [LARGE SCALE GENOMIC DNA]</scope>
    <source>
        <strain evidence="9">NLD-2019</strain>
        <tissue evidence="9">Leaf</tissue>
    </source>
</reference>
<dbReference type="Pfam" id="PF00657">
    <property type="entry name" value="Lipase_GDSL"/>
    <property type="match status" value="1"/>
</dbReference>
<keyword evidence="10" id="KW-1185">Reference proteome</keyword>
<feature type="chain" id="PRO_5024386545" description="SGNH hydrolase-type esterase domain-containing protein" evidence="8">
    <location>
        <begin position="23"/>
        <end position="364"/>
    </location>
</feature>
<accession>A0A5N6PUC4</accession>
<keyword evidence="7" id="KW-0443">Lipid metabolism</keyword>
<dbReference type="InterPro" id="IPR036514">
    <property type="entry name" value="SGNH_hydro_sf"/>
</dbReference>
<evidence type="ECO:0000256" key="1">
    <source>
        <dbReference type="ARBA" id="ARBA00004613"/>
    </source>
</evidence>
<dbReference type="AlphaFoldDB" id="A0A5N6PUC4"/>
<dbReference type="PANTHER" id="PTHR45650">
    <property type="entry name" value="GDSL-LIKE LIPASE/ACYLHYDROLASE-RELATED"/>
    <property type="match status" value="1"/>
</dbReference>
<dbReference type="OrthoDB" id="1683520at2759"/>
<feature type="signal peptide" evidence="8">
    <location>
        <begin position="1"/>
        <end position="22"/>
    </location>
</feature>
<name>A0A5N6PUC4_9ASTR</name>
<keyword evidence="5" id="KW-0378">Hydrolase</keyword>
<comment type="similarity">
    <text evidence="2">Belongs to the 'GDSL' lipolytic enzyme family.</text>
</comment>
<dbReference type="InterPro" id="IPR051238">
    <property type="entry name" value="GDSL_esterase/lipase"/>
</dbReference>
<evidence type="ECO:0000256" key="5">
    <source>
        <dbReference type="ARBA" id="ARBA00022801"/>
    </source>
</evidence>
<dbReference type="GO" id="GO:0005576">
    <property type="term" value="C:extracellular region"/>
    <property type="evidence" value="ECO:0007669"/>
    <property type="project" value="UniProtKB-SubCell"/>
</dbReference>
<dbReference type="SUPFAM" id="SSF52266">
    <property type="entry name" value="SGNH hydrolase"/>
    <property type="match status" value="1"/>
</dbReference>
<dbReference type="CDD" id="cd01837">
    <property type="entry name" value="SGNH_plant_lipase_like"/>
    <property type="match status" value="1"/>
</dbReference>
<comment type="caution">
    <text evidence="9">The sequence shown here is derived from an EMBL/GenBank/DDBJ whole genome shotgun (WGS) entry which is preliminary data.</text>
</comment>
<evidence type="ECO:0000313" key="10">
    <source>
        <dbReference type="Proteomes" id="UP000326396"/>
    </source>
</evidence>
<comment type="subcellular location">
    <subcellularLocation>
        <location evidence="1">Secreted</location>
    </subcellularLocation>
</comment>
<evidence type="ECO:0000256" key="7">
    <source>
        <dbReference type="ARBA" id="ARBA00023098"/>
    </source>
</evidence>
<dbReference type="PANTHER" id="PTHR45650:SF9">
    <property type="entry name" value="SGNH HYDROLASE-TYPE ESTERASE DOMAIN-CONTAINING PROTEIN"/>
    <property type="match status" value="1"/>
</dbReference>
<protein>
    <recommendedName>
        <fullName evidence="11">SGNH hydrolase-type esterase domain-containing protein</fullName>
    </recommendedName>
</protein>
<organism evidence="9 10">
    <name type="scientific">Mikania micrantha</name>
    <name type="common">bitter vine</name>
    <dbReference type="NCBI Taxonomy" id="192012"/>
    <lineage>
        <taxon>Eukaryota</taxon>
        <taxon>Viridiplantae</taxon>
        <taxon>Streptophyta</taxon>
        <taxon>Embryophyta</taxon>
        <taxon>Tracheophyta</taxon>
        <taxon>Spermatophyta</taxon>
        <taxon>Magnoliopsida</taxon>
        <taxon>eudicotyledons</taxon>
        <taxon>Gunneridae</taxon>
        <taxon>Pentapetalae</taxon>
        <taxon>asterids</taxon>
        <taxon>campanulids</taxon>
        <taxon>Asterales</taxon>
        <taxon>Asteraceae</taxon>
        <taxon>Asteroideae</taxon>
        <taxon>Heliantheae alliance</taxon>
        <taxon>Eupatorieae</taxon>
        <taxon>Mikania</taxon>
    </lineage>
</organism>
<evidence type="ECO:0000256" key="3">
    <source>
        <dbReference type="ARBA" id="ARBA00022525"/>
    </source>
</evidence>
<dbReference type="InterPro" id="IPR035669">
    <property type="entry name" value="SGNH_plant_lipase-like"/>
</dbReference>
<dbReference type="EMBL" id="SZYD01000002">
    <property type="protein sequence ID" value="KAD7117135.1"/>
    <property type="molecule type" value="Genomic_DNA"/>
</dbReference>
<evidence type="ECO:0000256" key="8">
    <source>
        <dbReference type="SAM" id="SignalP"/>
    </source>
</evidence>
<evidence type="ECO:0000313" key="9">
    <source>
        <dbReference type="EMBL" id="KAD7117135.1"/>
    </source>
</evidence>
<keyword evidence="6" id="KW-0442">Lipid degradation</keyword>
<dbReference type="GO" id="GO:0016788">
    <property type="term" value="F:hydrolase activity, acting on ester bonds"/>
    <property type="evidence" value="ECO:0007669"/>
    <property type="project" value="InterPro"/>
</dbReference>
<dbReference type="InterPro" id="IPR001087">
    <property type="entry name" value="GDSL"/>
</dbReference>
<evidence type="ECO:0000256" key="4">
    <source>
        <dbReference type="ARBA" id="ARBA00022729"/>
    </source>
</evidence>
<dbReference type="GO" id="GO:0016042">
    <property type="term" value="P:lipid catabolic process"/>
    <property type="evidence" value="ECO:0007669"/>
    <property type="project" value="UniProtKB-KW"/>
</dbReference>
<sequence>MARNLILLSSALLVTGLTLVGTLEVDDNIGTTPRVPCYFIFGDSLVDCGNNNDLETLAKANYPPYGIDFPTGVNGRFTNGRTIADLIGQLLGFDTFIEPYATATDEEICRGVNYGSGSAGIREESGSHLGDRVSLDRQLRNHEAIVSRISALQQNKTLTDDHLKKCIYIVNIGNNDYINNYLMPDKYTTSHQYKMEEFAEVLAQQYTKQLKTLYHLGGRKIAVFGLGMLGCAPAEMERFDTDGKCVDWINDAAMLFNDRLKPLVDELNFCFPNARFTFINLTNILAPKHGEPLPNKPCCQVRQDGQCVPEGTCCSNRALSVYLDSFHPTEIANLVLATRAYTAESSVDASPQDIGQLTREVYDT</sequence>
<evidence type="ECO:0008006" key="11">
    <source>
        <dbReference type="Google" id="ProtNLM"/>
    </source>
</evidence>
<evidence type="ECO:0000256" key="2">
    <source>
        <dbReference type="ARBA" id="ARBA00008668"/>
    </source>
</evidence>
<dbReference type="Gene3D" id="3.40.50.1110">
    <property type="entry name" value="SGNH hydrolase"/>
    <property type="match status" value="1"/>
</dbReference>
<gene>
    <name evidence="9" type="ORF">E3N88_04403</name>
</gene>
<dbReference type="Proteomes" id="UP000326396">
    <property type="component" value="Linkage Group LG10"/>
</dbReference>
<evidence type="ECO:0000256" key="6">
    <source>
        <dbReference type="ARBA" id="ARBA00022963"/>
    </source>
</evidence>